<dbReference type="STRING" id="451379.A0A0N5AKE9"/>
<dbReference type="GO" id="GO:1905515">
    <property type="term" value="P:non-motile cilium assembly"/>
    <property type="evidence" value="ECO:0007669"/>
    <property type="project" value="TreeGrafter"/>
</dbReference>
<dbReference type="Gene3D" id="1.25.40.10">
    <property type="entry name" value="Tetratricopeptide repeat domain"/>
    <property type="match status" value="1"/>
</dbReference>
<dbReference type="InterPro" id="IPR019734">
    <property type="entry name" value="TPR_rpt"/>
</dbReference>
<keyword evidence="3" id="KW-1185">Reference proteome</keyword>
<evidence type="ECO:0000313" key="3">
    <source>
        <dbReference type="Proteomes" id="UP000046393"/>
    </source>
</evidence>
<organism evidence="3 4">
    <name type="scientific">Syphacia muris</name>
    <dbReference type="NCBI Taxonomy" id="451379"/>
    <lineage>
        <taxon>Eukaryota</taxon>
        <taxon>Metazoa</taxon>
        <taxon>Ecdysozoa</taxon>
        <taxon>Nematoda</taxon>
        <taxon>Chromadorea</taxon>
        <taxon>Rhabditida</taxon>
        <taxon>Spirurina</taxon>
        <taxon>Oxyuridomorpha</taxon>
        <taxon>Oxyuroidea</taxon>
        <taxon>Oxyuridae</taxon>
        <taxon>Syphacia</taxon>
    </lineage>
</organism>
<dbReference type="GO" id="GO:0005814">
    <property type="term" value="C:centriole"/>
    <property type="evidence" value="ECO:0007669"/>
    <property type="project" value="TreeGrafter"/>
</dbReference>
<dbReference type="SMART" id="SM00028">
    <property type="entry name" value="TPR"/>
    <property type="match status" value="3"/>
</dbReference>
<dbReference type="Pfam" id="PF13424">
    <property type="entry name" value="TPR_12"/>
    <property type="match status" value="1"/>
</dbReference>
<feature type="compositionally biased region" description="Low complexity" evidence="2">
    <location>
        <begin position="1"/>
        <end position="11"/>
    </location>
</feature>
<dbReference type="WBParaSite" id="SMUV_0000496801-mRNA-1">
    <property type="protein sequence ID" value="SMUV_0000496801-mRNA-1"/>
    <property type="gene ID" value="SMUV_0000496801"/>
</dbReference>
<feature type="region of interest" description="Disordered" evidence="2">
    <location>
        <begin position="1"/>
        <end position="24"/>
    </location>
</feature>
<proteinExistence type="predicted"/>
<evidence type="ECO:0000256" key="1">
    <source>
        <dbReference type="PROSITE-ProRule" id="PRU00339"/>
    </source>
</evidence>
<dbReference type="GO" id="GO:0036064">
    <property type="term" value="C:ciliary basal body"/>
    <property type="evidence" value="ECO:0007669"/>
    <property type="project" value="TreeGrafter"/>
</dbReference>
<dbReference type="AlphaFoldDB" id="A0A0N5AKE9"/>
<dbReference type="InterPro" id="IPR011990">
    <property type="entry name" value="TPR-like_helical_dom_sf"/>
</dbReference>
<dbReference type="GO" id="GO:0042073">
    <property type="term" value="P:intraciliary transport"/>
    <property type="evidence" value="ECO:0007669"/>
    <property type="project" value="TreeGrafter"/>
</dbReference>
<dbReference type="GO" id="GO:0097730">
    <property type="term" value="C:non-motile cilium"/>
    <property type="evidence" value="ECO:0007669"/>
    <property type="project" value="TreeGrafter"/>
</dbReference>
<keyword evidence="1" id="KW-0802">TPR repeat</keyword>
<reference evidence="4" key="1">
    <citation type="submission" date="2017-02" db="UniProtKB">
        <authorList>
            <consortium name="WormBaseParasite"/>
        </authorList>
    </citation>
    <scope>IDENTIFICATION</scope>
</reference>
<protein>
    <submittedName>
        <fullName evidence="4">TPR_REGION domain-containing protein</fullName>
    </submittedName>
</protein>
<dbReference type="PANTHER" id="PTHR44117">
    <property type="entry name" value="INTRAFLAGELLAR TRANSPORT PROTEIN 88 HOMOLOG"/>
    <property type="match status" value="1"/>
</dbReference>
<evidence type="ECO:0000313" key="4">
    <source>
        <dbReference type="WBParaSite" id="SMUV_0000496801-mRNA-1"/>
    </source>
</evidence>
<dbReference type="Proteomes" id="UP000046393">
    <property type="component" value="Unplaced"/>
</dbReference>
<name>A0A0N5AKE9_9BILA</name>
<dbReference type="PANTHER" id="PTHR44117:SF1">
    <property type="entry name" value="INTRAFLAGELLAR TRANSPORT PROTEIN 88 HOMOLOG"/>
    <property type="match status" value="1"/>
</dbReference>
<accession>A0A0N5AKE9</accession>
<dbReference type="GO" id="GO:0019894">
    <property type="term" value="F:kinesin binding"/>
    <property type="evidence" value="ECO:0007669"/>
    <property type="project" value="TreeGrafter"/>
</dbReference>
<evidence type="ECO:0000256" key="2">
    <source>
        <dbReference type="SAM" id="MobiDB-lite"/>
    </source>
</evidence>
<sequence length="294" mass="33430">MTSSSRNASSSIVRALPSSSGVMHTSAVPRKNAFVPRPLTAVRAAGYKSNNTADPRTIEKAIDDGNEDKCRQLENEVNILLEQSIKAWENGEFKLQAGRKERLAVRLREQLFVVEQLNLDLTFTVLLNLAHQYMANDLLTEALKTYQMIVKNKMFSNTGRLKVNIGNIYFKKKDYEKAIKYYRMAFDQVPNTQNSTRIKILNNIGVAFIKLGEYEEAANTFGFCLEERGDYGTALNMILTAYCLEDVDKMKESFQQLVDIPRFIDDEPKYIVCFTIVTSYFFNTVVGNFSSLLT</sequence>
<dbReference type="SUPFAM" id="SSF48452">
    <property type="entry name" value="TPR-like"/>
    <property type="match status" value="1"/>
</dbReference>
<dbReference type="GO" id="GO:0097546">
    <property type="term" value="C:ciliary base"/>
    <property type="evidence" value="ECO:0007669"/>
    <property type="project" value="TreeGrafter"/>
</dbReference>
<dbReference type="PROSITE" id="PS50005">
    <property type="entry name" value="TPR"/>
    <property type="match status" value="1"/>
</dbReference>
<feature type="repeat" description="TPR" evidence="1">
    <location>
        <begin position="159"/>
        <end position="192"/>
    </location>
</feature>